<accession>A0ABQ7T7G0</accession>
<proteinExistence type="inferred from homology"/>
<evidence type="ECO:0008006" key="13">
    <source>
        <dbReference type="Google" id="ProtNLM"/>
    </source>
</evidence>
<evidence type="ECO:0000256" key="3">
    <source>
        <dbReference type="ARBA" id="ARBA00022676"/>
    </source>
</evidence>
<keyword evidence="6" id="KW-0735">Signal-anchor</keyword>
<evidence type="ECO:0000256" key="4">
    <source>
        <dbReference type="ARBA" id="ARBA00022679"/>
    </source>
</evidence>
<organism evidence="11 12">
    <name type="scientific">Phrynosoma platyrhinos</name>
    <name type="common">Desert horned lizard</name>
    <dbReference type="NCBI Taxonomy" id="52577"/>
    <lineage>
        <taxon>Eukaryota</taxon>
        <taxon>Metazoa</taxon>
        <taxon>Chordata</taxon>
        <taxon>Craniata</taxon>
        <taxon>Vertebrata</taxon>
        <taxon>Euteleostomi</taxon>
        <taxon>Lepidosauria</taxon>
        <taxon>Squamata</taxon>
        <taxon>Bifurcata</taxon>
        <taxon>Unidentata</taxon>
        <taxon>Episquamata</taxon>
        <taxon>Toxicofera</taxon>
        <taxon>Iguania</taxon>
        <taxon>Phrynosomatidae</taxon>
        <taxon>Phrynosomatinae</taxon>
        <taxon>Phrynosoma</taxon>
    </lineage>
</organism>
<dbReference type="EMBL" id="JAIPUX010001211">
    <property type="protein sequence ID" value="KAH0625606.1"/>
    <property type="molecule type" value="Genomic_DNA"/>
</dbReference>
<dbReference type="PANTHER" id="PTHR11214">
    <property type="entry name" value="BETA-1,3-N-ACETYLGLUCOSAMINYLTRANSFERASE"/>
    <property type="match status" value="1"/>
</dbReference>
<reference evidence="11 12" key="1">
    <citation type="journal article" date="2022" name="Gigascience">
        <title>A chromosome-level genome assembly and annotation of the desert horned lizard, Phrynosoma platyrhinos, provides insight into chromosomal rearrangements among reptiles.</title>
        <authorList>
            <person name="Koochekian N."/>
            <person name="Ascanio A."/>
            <person name="Farleigh K."/>
            <person name="Card D.C."/>
            <person name="Schield D.R."/>
            <person name="Castoe T.A."/>
            <person name="Jezkova T."/>
        </authorList>
    </citation>
    <scope>NUCLEOTIDE SEQUENCE [LARGE SCALE GENOMIC DNA]</scope>
    <source>
        <strain evidence="11">NK-2021</strain>
    </source>
</reference>
<keyword evidence="4" id="KW-0808">Transferase</keyword>
<evidence type="ECO:0000256" key="5">
    <source>
        <dbReference type="ARBA" id="ARBA00022692"/>
    </source>
</evidence>
<keyword evidence="5" id="KW-0812">Transmembrane</keyword>
<comment type="caution">
    <text evidence="11">The sequence shown here is derived from an EMBL/GenBank/DDBJ whole genome shotgun (WGS) entry which is preliminary data.</text>
</comment>
<evidence type="ECO:0000256" key="8">
    <source>
        <dbReference type="ARBA" id="ARBA00023034"/>
    </source>
</evidence>
<comment type="subcellular location">
    <subcellularLocation>
        <location evidence="1">Golgi apparatus membrane</location>
        <topology evidence="1">Single-pass type II membrane protein</topology>
    </subcellularLocation>
</comment>
<evidence type="ECO:0000313" key="11">
    <source>
        <dbReference type="EMBL" id="KAH0625606.1"/>
    </source>
</evidence>
<dbReference type="Gene3D" id="3.90.550.50">
    <property type="match status" value="1"/>
</dbReference>
<keyword evidence="12" id="KW-1185">Reference proteome</keyword>
<feature type="region of interest" description="Disordered" evidence="10">
    <location>
        <begin position="104"/>
        <end position="171"/>
    </location>
</feature>
<keyword evidence="9" id="KW-0472">Membrane</keyword>
<evidence type="ECO:0000256" key="10">
    <source>
        <dbReference type="SAM" id="MobiDB-lite"/>
    </source>
</evidence>
<comment type="similarity">
    <text evidence="2">Belongs to the glycosyltransferase 31 family.</text>
</comment>
<dbReference type="InterPro" id="IPR002659">
    <property type="entry name" value="Glyco_trans_31"/>
</dbReference>
<gene>
    <name evidence="11" type="ORF">JD844_015191</name>
</gene>
<feature type="compositionally biased region" description="Basic and acidic residues" evidence="10">
    <location>
        <begin position="115"/>
        <end position="148"/>
    </location>
</feature>
<dbReference type="PANTHER" id="PTHR11214:SF368">
    <property type="entry name" value="N-ACETYLLACTOSAMINIDE BETA-1,3-N-ACETYLGLUCOSAMINYLTRANSFERASE 4"/>
    <property type="match status" value="1"/>
</dbReference>
<evidence type="ECO:0000256" key="2">
    <source>
        <dbReference type="ARBA" id="ARBA00008661"/>
    </source>
</evidence>
<keyword evidence="8" id="KW-0333">Golgi apparatus</keyword>
<keyword evidence="7" id="KW-1133">Transmembrane helix</keyword>
<sequence>VLKRSTKMIVSIGKIRGIPCPVVPEELKSGPESPVVTYNYYVTYEFAKGIIHSTPRKPWAETIDCEYKKEHITRDLVALKAYLLAGTTVAIMEEKIVSWPIVVPPDESQTKKGKGKTEKGKAEKEKEKGEKGKKEKGKEEKGKAKDAGKGGSKKKNKSLSPDLRSDPPILKTLGSGHVDLEGLLAGEMQVNLVCNFGVLITDFSVKPPPVKEKALSSSAAFEMQPRTRRFSAYILSVLLLACLVYLKKDPKSTVPSANRKPHRPTQKQTFRVPELVESLWCLPDHTVANASTSLPEIHRVFLMYKHCRNFSILLKPSECEADTFLVLAIKSAPVDVDRRVTIRNTWGKETVIGGKLVRLVFLLGRSQVKVQSHSLQQLLLYESLEFDDILQWDFVDNFFNLTLKELHFLRWLVEDCPHARFVLKGDDDVFVNTYNIIEFLKDLDSEKDLFAGDVINKARPIRNTKAKYFIPESMYPAPFYPLYAGGGGYVMSQLTARRLQAAAEDTELFPIDDVFVGMCLSKMGMTPIHHPGFKTFGIQRPFNPFDPCLYKELMIIHKLNPTELWVMWTLLKDDGLRCAMSGTWKL</sequence>
<protein>
    <recommendedName>
        <fullName evidence="13">Hexosyltransferase</fullName>
    </recommendedName>
</protein>
<dbReference type="Proteomes" id="UP000826234">
    <property type="component" value="Unassembled WGS sequence"/>
</dbReference>
<name>A0ABQ7T7G0_PHRPL</name>
<keyword evidence="3" id="KW-0328">Glycosyltransferase</keyword>
<evidence type="ECO:0000256" key="9">
    <source>
        <dbReference type="ARBA" id="ARBA00023136"/>
    </source>
</evidence>
<dbReference type="Pfam" id="PF01762">
    <property type="entry name" value="Galactosyl_T"/>
    <property type="match status" value="1"/>
</dbReference>
<evidence type="ECO:0000256" key="6">
    <source>
        <dbReference type="ARBA" id="ARBA00022968"/>
    </source>
</evidence>
<evidence type="ECO:0000256" key="1">
    <source>
        <dbReference type="ARBA" id="ARBA00004323"/>
    </source>
</evidence>
<evidence type="ECO:0000313" key="12">
    <source>
        <dbReference type="Proteomes" id="UP000826234"/>
    </source>
</evidence>
<feature type="non-terminal residue" evidence="11">
    <location>
        <position position="1"/>
    </location>
</feature>
<evidence type="ECO:0000256" key="7">
    <source>
        <dbReference type="ARBA" id="ARBA00022989"/>
    </source>
</evidence>